<dbReference type="PANTHER" id="PTHR48090:SF7">
    <property type="entry name" value="RFBJ PROTEIN"/>
    <property type="match status" value="1"/>
</dbReference>
<dbReference type="RefSeq" id="WP_015934397.1">
    <property type="nucleotide sequence ID" value="NC_011891.1"/>
</dbReference>
<evidence type="ECO:0000259" key="1">
    <source>
        <dbReference type="Pfam" id="PF00535"/>
    </source>
</evidence>
<evidence type="ECO:0000313" key="2">
    <source>
        <dbReference type="EMBL" id="ACL66584.1"/>
    </source>
</evidence>
<gene>
    <name evidence="2" type="ordered locus">A2cp1_3250</name>
</gene>
<dbReference type="InterPro" id="IPR001173">
    <property type="entry name" value="Glyco_trans_2-like"/>
</dbReference>
<dbReference type="EMBL" id="CP001359">
    <property type="protein sequence ID" value="ACL66584.1"/>
    <property type="molecule type" value="Genomic_DNA"/>
</dbReference>
<dbReference type="GO" id="GO:0016740">
    <property type="term" value="F:transferase activity"/>
    <property type="evidence" value="ECO:0007669"/>
    <property type="project" value="UniProtKB-KW"/>
</dbReference>
<name>B8JGU7_ANAD2</name>
<organism evidence="2 3">
    <name type="scientific">Anaeromyxobacter dehalogenans (strain ATCC BAA-258 / DSM 21875 / 2CP-1)</name>
    <dbReference type="NCBI Taxonomy" id="455488"/>
    <lineage>
        <taxon>Bacteria</taxon>
        <taxon>Pseudomonadati</taxon>
        <taxon>Myxococcota</taxon>
        <taxon>Myxococcia</taxon>
        <taxon>Myxococcales</taxon>
        <taxon>Cystobacterineae</taxon>
        <taxon>Anaeromyxobacteraceae</taxon>
        <taxon>Anaeromyxobacter</taxon>
    </lineage>
</organism>
<dbReference type="Pfam" id="PF00535">
    <property type="entry name" value="Glycos_transf_2"/>
    <property type="match status" value="1"/>
</dbReference>
<evidence type="ECO:0000313" key="3">
    <source>
        <dbReference type="Proteomes" id="UP000007089"/>
    </source>
</evidence>
<dbReference type="PANTHER" id="PTHR48090">
    <property type="entry name" value="UNDECAPRENYL-PHOSPHATE 4-DEOXY-4-FORMAMIDO-L-ARABINOSE TRANSFERASE-RELATED"/>
    <property type="match status" value="1"/>
</dbReference>
<reference evidence="2" key="1">
    <citation type="submission" date="2009-01" db="EMBL/GenBank/DDBJ databases">
        <title>Complete sequence of Anaeromyxobacter dehalogenans 2CP-1.</title>
        <authorList>
            <consortium name="US DOE Joint Genome Institute"/>
            <person name="Lucas S."/>
            <person name="Copeland A."/>
            <person name="Lapidus A."/>
            <person name="Glavina del Rio T."/>
            <person name="Dalin E."/>
            <person name="Tice H."/>
            <person name="Bruce D."/>
            <person name="Goodwin L."/>
            <person name="Pitluck S."/>
            <person name="Saunders E."/>
            <person name="Brettin T."/>
            <person name="Detter J.C."/>
            <person name="Han C."/>
            <person name="Larimer F."/>
            <person name="Land M."/>
            <person name="Hauser L."/>
            <person name="Kyrpides N."/>
            <person name="Ovchinnikova G."/>
            <person name="Beliaev A.S."/>
            <person name="Richardson P."/>
        </authorList>
    </citation>
    <scope>NUCLEOTIDE SEQUENCE</scope>
    <source>
        <strain evidence="2">2CP-1</strain>
    </source>
</reference>
<dbReference type="Gene3D" id="3.90.550.10">
    <property type="entry name" value="Spore Coat Polysaccharide Biosynthesis Protein SpsA, Chain A"/>
    <property type="match status" value="1"/>
</dbReference>
<dbReference type="Proteomes" id="UP000007089">
    <property type="component" value="Chromosome"/>
</dbReference>
<dbReference type="SUPFAM" id="SSF53448">
    <property type="entry name" value="Nucleotide-diphospho-sugar transferases"/>
    <property type="match status" value="1"/>
</dbReference>
<accession>B8JGU7</accession>
<dbReference type="HOGENOM" id="CLU_033536_7_4_7"/>
<keyword evidence="2" id="KW-0808">Transferase</keyword>
<dbReference type="CAZy" id="GT2">
    <property type="family name" value="Glycosyltransferase Family 2"/>
</dbReference>
<protein>
    <submittedName>
        <fullName evidence="2">Glycosyl transferase family 2</fullName>
    </submittedName>
</protein>
<proteinExistence type="predicted"/>
<dbReference type="InterPro" id="IPR050256">
    <property type="entry name" value="Glycosyltransferase_2"/>
</dbReference>
<keyword evidence="3" id="KW-1185">Reference proteome</keyword>
<dbReference type="InterPro" id="IPR029044">
    <property type="entry name" value="Nucleotide-diphossugar_trans"/>
</dbReference>
<dbReference type="KEGG" id="acp:A2cp1_3250"/>
<feature type="domain" description="Glycosyltransferase 2-like" evidence="1">
    <location>
        <begin position="19"/>
        <end position="174"/>
    </location>
</feature>
<dbReference type="AlphaFoldDB" id="B8JGU7"/>
<dbReference type="CDD" id="cd04179">
    <property type="entry name" value="DPM_DPG-synthase_like"/>
    <property type="match status" value="1"/>
</dbReference>
<sequence>MTHALVAETPHAHPARLLVVMPAFNEARGIRRVVEAVRDQVAGDVLVVDDGSTDETAAEARAGGARVAVHPVNLGYGAALQTGYRYALRHGYDAVLQLDADGQHDPASIPRLLTALQGADVVVGSRFLDSGSYRPPLARRIGMWLFGRVASALSGQRITDPTSGFQAISREALRFYAHERYPVDYPDADVLAMVARAGLRLAEVPVRMLPPPDGKSMHGGIVKPFYYVFRMSLALFLVPLRRETR</sequence>